<feature type="domain" description="HTH araC/xylS-type" evidence="4">
    <location>
        <begin position="173"/>
        <end position="272"/>
    </location>
</feature>
<dbReference type="KEGG" id="pbd:PBOR_22300"/>
<dbReference type="InterPro" id="IPR009057">
    <property type="entry name" value="Homeodomain-like_sf"/>
</dbReference>
<gene>
    <name evidence="5" type="ORF">PBOR_22300</name>
</gene>
<dbReference type="OrthoDB" id="9807321at2"/>
<dbReference type="GO" id="GO:0003700">
    <property type="term" value="F:DNA-binding transcription factor activity"/>
    <property type="evidence" value="ECO:0007669"/>
    <property type="project" value="InterPro"/>
</dbReference>
<keyword evidence="6" id="KW-1185">Reference proteome</keyword>
<dbReference type="EMBL" id="CP009285">
    <property type="protein sequence ID" value="AIQ59373.1"/>
    <property type="molecule type" value="Genomic_DNA"/>
</dbReference>
<dbReference type="PRINTS" id="PR00032">
    <property type="entry name" value="HTHARAC"/>
</dbReference>
<evidence type="ECO:0000256" key="2">
    <source>
        <dbReference type="ARBA" id="ARBA00023125"/>
    </source>
</evidence>
<proteinExistence type="predicted"/>
<sequence>MNINNLFFHIHYCNFRRFKDTRKYSTRIARTLDHHELILVIGGQGSVMVDHKKHQFKAGMLFYIRPGEFHSMEFDLEDPLCFLAVHFSYAQVNLMEGRWTLGEEPEMLPLHTAQDLTDYYQIEEIFSKLVEGWNAKLPGYEFTAKTALQQLLIAIYQNHKRHNQNFSTSLKVEKVIGYMQEHISTRVTLPELAGLVQLSPAYLSRAFKEITGYSPIEFFSRIKMDKAKELLLEGSGKKVKEIAGELGYADEFYFSRIFKRIEGISPSEFNSKNVHEV</sequence>
<dbReference type="Pfam" id="PF02311">
    <property type="entry name" value="AraC_binding"/>
    <property type="match status" value="1"/>
</dbReference>
<keyword evidence="2" id="KW-0238">DNA-binding</keyword>
<evidence type="ECO:0000313" key="5">
    <source>
        <dbReference type="EMBL" id="AIQ59373.1"/>
    </source>
</evidence>
<dbReference type="Gene3D" id="1.10.10.60">
    <property type="entry name" value="Homeodomain-like"/>
    <property type="match status" value="2"/>
</dbReference>
<dbReference type="HOGENOM" id="CLU_000445_88_6_9"/>
<name>A0A089LJN7_PAEBO</name>
<dbReference type="SMART" id="SM00342">
    <property type="entry name" value="HTH_ARAC"/>
    <property type="match status" value="1"/>
</dbReference>
<dbReference type="GO" id="GO:0043565">
    <property type="term" value="F:sequence-specific DNA binding"/>
    <property type="evidence" value="ECO:0007669"/>
    <property type="project" value="InterPro"/>
</dbReference>
<keyword evidence="3" id="KW-0804">Transcription</keyword>
<dbReference type="PANTHER" id="PTHR43280:SF30">
    <property type="entry name" value="MMSAB OPERON REGULATORY PROTEIN"/>
    <property type="match status" value="1"/>
</dbReference>
<dbReference type="PROSITE" id="PS01124">
    <property type="entry name" value="HTH_ARAC_FAMILY_2"/>
    <property type="match status" value="1"/>
</dbReference>
<evidence type="ECO:0000259" key="4">
    <source>
        <dbReference type="PROSITE" id="PS01124"/>
    </source>
</evidence>
<evidence type="ECO:0000256" key="1">
    <source>
        <dbReference type="ARBA" id="ARBA00023015"/>
    </source>
</evidence>
<protein>
    <submittedName>
        <fullName evidence="5">AraC family transcriptional regulator</fullName>
    </submittedName>
</protein>
<dbReference type="InterPro" id="IPR018060">
    <property type="entry name" value="HTH_AraC"/>
</dbReference>
<dbReference type="SUPFAM" id="SSF51215">
    <property type="entry name" value="Regulatory protein AraC"/>
    <property type="match status" value="1"/>
</dbReference>
<evidence type="ECO:0000256" key="3">
    <source>
        <dbReference type="ARBA" id="ARBA00023163"/>
    </source>
</evidence>
<dbReference type="SUPFAM" id="SSF46689">
    <property type="entry name" value="Homeodomain-like"/>
    <property type="match status" value="2"/>
</dbReference>
<accession>A0A089LJN7</accession>
<dbReference type="Gene3D" id="2.60.120.10">
    <property type="entry name" value="Jelly Rolls"/>
    <property type="match status" value="1"/>
</dbReference>
<dbReference type="InterPro" id="IPR020449">
    <property type="entry name" value="Tscrpt_reg_AraC-type_HTH"/>
</dbReference>
<dbReference type="RefSeq" id="WP_042215183.1">
    <property type="nucleotide sequence ID" value="NZ_CP009285.1"/>
</dbReference>
<dbReference type="InterPro" id="IPR037923">
    <property type="entry name" value="HTH-like"/>
</dbReference>
<dbReference type="PANTHER" id="PTHR43280">
    <property type="entry name" value="ARAC-FAMILY TRANSCRIPTIONAL REGULATOR"/>
    <property type="match status" value="1"/>
</dbReference>
<organism evidence="5 6">
    <name type="scientific">Paenibacillus borealis</name>
    <dbReference type="NCBI Taxonomy" id="160799"/>
    <lineage>
        <taxon>Bacteria</taxon>
        <taxon>Bacillati</taxon>
        <taxon>Bacillota</taxon>
        <taxon>Bacilli</taxon>
        <taxon>Bacillales</taxon>
        <taxon>Paenibacillaceae</taxon>
        <taxon>Paenibacillus</taxon>
    </lineage>
</organism>
<keyword evidence="1" id="KW-0805">Transcription regulation</keyword>
<reference evidence="5" key="1">
    <citation type="submission" date="2014-08" db="EMBL/GenBank/DDBJ databases">
        <title>Comparative genomics of the Paenibacillus odorifer group.</title>
        <authorList>
            <person name="den Bakker H.C."/>
            <person name="Tsai Y.-C.Y.-C."/>
            <person name="Martin N."/>
            <person name="Korlach J."/>
            <person name="Wiedmann M."/>
        </authorList>
    </citation>
    <scope>NUCLEOTIDE SEQUENCE [LARGE SCALE GENOMIC DNA]</scope>
    <source>
        <strain evidence="5">DSM 13188</strain>
    </source>
</reference>
<dbReference type="InterPro" id="IPR003313">
    <property type="entry name" value="AraC-bd"/>
</dbReference>
<dbReference type="Proteomes" id="UP000029518">
    <property type="component" value="Chromosome"/>
</dbReference>
<evidence type="ECO:0000313" key="6">
    <source>
        <dbReference type="Proteomes" id="UP000029518"/>
    </source>
</evidence>
<dbReference type="Pfam" id="PF12833">
    <property type="entry name" value="HTH_18"/>
    <property type="match status" value="1"/>
</dbReference>
<dbReference type="AlphaFoldDB" id="A0A089LJN7"/>
<dbReference type="InterPro" id="IPR014710">
    <property type="entry name" value="RmlC-like_jellyroll"/>
</dbReference>